<keyword evidence="2" id="KW-0732">Signal</keyword>
<evidence type="ECO:0000256" key="1">
    <source>
        <dbReference type="SAM" id="MobiDB-lite"/>
    </source>
</evidence>
<proteinExistence type="predicted"/>
<dbReference type="KEGG" id="pkn:PKNH_0621000"/>
<dbReference type="RefSeq" id="XP_002261881.1">
    <property type="nucleotide sequence ID" value="XM_002261845.1"/>
</dbReference>
<dbReference type="GeneID" id="7319696"/>
<accession>A0A384L6V3</accession>
<evidence type="ECO:0000313" key="4">
    <source>
        <dbReference type="Proteomes" id="UP000031513"/>
    </source>
</evidence>
<dbReference type="Proteomes" id="UP000031513">
    <property type="component" value="Chromosome 6"/>
</dbReference>
<dbReference type="InParanoid" id="A0A384L6V3"/>
<dbReference type="OrthoDB" id="387025at2759"/>
<feature type="compositionally biased region" description="Basic and acidic residues" evidence="1">
    <location>
        <begin position="72"/>
        <end position="81"/>
    </location>
</feature>
<gene>
    <name evidence="3" type="ORF">PKNH_0621000</name>
</gene>
<accession>A0A1A7VVC0</accession>
<protein>
    <submittedName>
        <fullName evidence="3">Uncharacterized protein</fullName>
    </submittedName>
</protein>
<feature type="signal peptide" evidence="2">
    <location>
        <begin position="1"/>
        <end position="20"/>
    </location>
</feature>
<organism evidence="3 4">
    <name type="scientific">Plasmodium knowlesi (strain H)</name>
    <dbReference type="NCBI Taxonomy" id="5851"/>
    <lineage>
        <taxon>Eukaryota</taxon>
        <taxon>Sar</taxon>
        <taxon>Alveolata</taxon>
        <taxon>Apicomplexa</taxon>
        <taxon>Aconoidasida</taxon>
        <taxon>Haemosporida</taxon>
        <taxon>Plasmodiidae</taxon>
        <taxon>Plasmodium</taxon>
        <taxon>Plasmodium (Plasmodium)</taxon>
    </lineage>
</organism>
<feature type="compositionally biased region" description="Acidic residues" evidence="1">
    <location>
        <begin position="350"/>
        <end position="378"/>
    </location>
</feature>
<dbReference type="VEuPathDB" id="PlasmoDB:PKNH_0621000"/>
<sequence>MNKLLGVVLYFFVLHKQLDAKNGNLRSSDVKNEQVEKGKKITTGWIPYYLPPKGQTIPIAPFDALPEKTTFRKSADMRKDAEEEQEGEENANSLIQSGKTNDADFQLMLQIVEGADNSTDVQVEGGFSPDDLVDTGVPTGEVDNLEQGKEALLEELAGHMAKHTNGLVAELVEEPVTAPADKETGVAGDKSGEVPEGAKPLPVHEGDEVSVEESQEGTPLVAEQAVEEIVPSQPEDVSVPNQPEDVSVPNQPEDVSVPNQPEDVSVPNQPEDVSVPNQPEDVSVPNQPEDVSVPNQPEDVSVPNQPEDVSVPNQPEDVSVPNQPEDVSVPNQLEDVSVTEPDERNNSEVDTAEETSEEENFYHMEEDDEDEDEDEMGDEEFEDDYDIVMHKINDDHEQGTPSNDGSKHLTRADIVVMLAVRNMLSALNDDYGIMDFLTGFNPSVISPFYIL</sequence>
<feature type="region of interest" description="Disordered" evidence="1">
    <location>
        <begin position="176"/>
        <end position="378"/>
    </location>
</feature>
<name>A0A384L6V3_PLAKH</name>
<dbReference type="EMBL" id="AM910988">
    <property type="protein sequence ID" value="CAA9987260.1"/>
    <property type="molecule type" value="Genomic_DNA"/>
</dbReference>
<dbReference type="OMA" id="MHKINEH"/>
<feature type="region of interest" description="Disordered" evidence="1">
    <location>
        <begin position="72"/>
        <end position="95"/>
    </location>
</feature>
<feature type="chain" id="PRO_5030070825" evidence="2">
    <location>
        <begin position="21"/>
        <end position="451"/>
    </location>
</feature>
<evidence type="ECO:0000313" key="3">
    <source>
        <dbReference type="EMBL" id="CAA9987260.1"/>
    </source>
</evidence>
<accession>B3L2C5</accession>
<keyword evidence="4" id="KW-1185">Reference proteome</keyword>
<evidence type="ECO:0000256" key="2">
    <source>
        <dbReference type="SAM" id="SignalP"/>
    </source>
</evidence>
<reference evidence="3 4" key="1">
    <citation type="journal article" date="2008" name="Nature">
        <title>The genome of Plasmodium knowlesi strain H, a zoonotic malaria parasite with host range from monkey to man.</title>
        <authorList>
            <person name="Pain A."/>
            <person name="Boehme U."/>
            <person name="Berry A.E."/>
            <person name="Mungall K."/>
            <person name="Finn R."/>
            <person name="Jackson A.P."/>
            <person name="Mourier T."/>
            <person name="Mistry J."/>
            <person name="Pasini E.M."/>
            <person name="Aslett M."/>
            <person name="Balasubrammaniam S."/>
            <person name="Borgwardt K."/>
            <person name="Brooks K."/>
            <person name="Carret C."/>
            <person name="Carver T.J."/>
            <person name="Cherevach I."/>
            <person name="Chillingworth T."/>
            <person name="Clarke T.G."/>
            <person name="Galinski M.R."/>
            <person name="Hall N."/>
            <person name="Harper D."/>
            <person name="Harris D."/>
            <person name="Hauser H."/>
            <person name="Ivens A."/>
            <person name="Janssen C.S."/>
            <person name="Keane T."/>
            <person name="Larke N."/>
            <person name="Lapp S."/>
            <person name="Marti M."/>
            <person name="Moule S."/>
            <person name="Meyer I.M."/>
            <person name="Ormond D."/>
            <person name="Peters N."/>
            <person name="Sanders M."/>
            <person name="Sanders S."/>
            <person name="Sergeant T.J."/>
            <person name="Simmonds M."/>
            <person name="Smith F."/>
            <person name="Squares R."/>
            <person name="Thurston S."/>
            <person name="Tivey A.R."/>
            <person name="Walker D."/>
            <person name="White B."/>
            <person name="Zuiderwijk E."/>
            <person name="Churcher C."/>
            <person name="Quail M.A."/>
            <person name="Cowman A.F."/>
            <person name="Turner C.M.R."/>
            <person name="Rajandream M.A."/>
            <person name="Kocken C.H.M."/>
            <person name="Thomas A.W."/>
            <person name="Newbold C.I."/>
            <person name="Barrell B.G."/>
            <person name="Berriman M."/>
        </authorList>
    </citation>
    <scope>NUCLEOTIDE SEQUENCE [LARGE SCALE GENOMIC DNA]</scope>
    <source>
        <strain evidence="3 4">H</strain>
    </source>
</reference>
<dbReference type="AlphaFoldDB" id="A0A384L6V3"/>